<organism evidence="2">
    <name type="scientific">Homo sapiens</name>
    <name type="common">Human</name>
    <dbReference type="NCBI Taxonomy" id="9606"/>
    <lineage>
        <taxon>Eukaryota</taxon>
        <taxon>Metazoa</taxon>
        <taxon>Chordata</taxon>
        <taxon>Craniata</taxon>
        <taxon>Vertebrata</taxon>
        <taxon>Euteleostomi</taxon>
        <taxon>Mammalia</taxon>
        <taxon>Eutheria</taxon>
        <taxon>Euarchontoglires</taxon>
        <taxon>Primates</taxon>
        <taxon>Haplorrhini</taxon>
        <taxon>Catarrhini</taxon>
        <taxon>Hominidae</taxon>
        <taxon>Homo</taxon>
    </lineage>
</organism>
<dbReference type="AlphaFoldDB" id="V9HW19"/>
<reference evidence="2" key="1">
    <citation type="submission" date="2008-04" db="EMBL/GenBank/DDBJ databases">
        <authorList>
            <person name="Li J.Y."/>
            <person name="Wang H.Y."/>
            <person name="Liu F.J."/>
            <person name="Liu J."/>
        </authorList>
    </citation>
    <scope>NUCLEOTIDE SEQUENCE</scope>
</reference>
<protein>
    <submittedName>
        <fullName evidence="2">Epididymis luminal protein 209</fullName>
    </submittedName>
</protein>
<gene>
    <name evidence="2" type="primary">HEL-209</name>
</gene>
<sequence>MLFCFILFTHHKRCFFVCLFLFCFVLFFEIESFALITQAGVQWHDLSSLQPPPPGFKKLSCLSLLSWDYRHGTLRHYAWLIFVFLVEMVFHHVGQAGLKLLTSSDLPASAFQSAGITGVSHCTRI</sequence>
<feature type="transmembrane region" description="Helical" evidence="1">
    <location>
        <begin position="76"/>
        <end position="94"/>
    </location>
</feature>
<evidence type="ECO:0000256" key="1">
    <source>
        <dbReference type="SAM" id="Phobius"/>
    </source>
</evidence>
<accession>V9HW19</accession>
<dbReference type="PRINTS" id="PR02045">
    <property type="entry name" value="F138DOMAIN"/>
</dbReference>
<keyword evidence="1" id="KW-0472">Membrane</keyword>
<evidence type="ECO:0000313" key="2">
    <source>
        <dbReference type="EMBL" id="ACF94513.1"/>
    </source>
</evidence>
<keyword evidence="1" id="KW-0812">Transmembrane</keyword>
<dbReference type="PANTHER" id="PTHR46254">
    <property type="entry name" value="PROTEIN GVQW1-RELATED"/>
    <property type="match status" value="1"/>
</dbReference>
<name>V9HW19_HUMAN</name>
<dbReference type="EMBL" id="EU668360">
    <property type="protein sequence ID" value="ACF94513.1"/>
    <property type="molecule type" value="mRNA"/>
</dbReference>
<keyword evidence="1" id="KW-1133">Transmembrane helix</keyword>
<proteinExistence type="evidence at transcript level"/>